<gene>
    <name evidence="2" type="ORF">C2G38_2145975</name>
</gene>
<dbReference type="Proteomes" id="UP000266673">
    <property type="component" value="Unassembled WGS sequence"/>
</dbReference>
<dbReference type="AlphaFoldDB" id="A0A397UKG3"/>
<dbReference type="InterPro" id="IPR006571">
    <property type="entry name" value="TLDc_dom"/>
</dbReference>
<evidence type="ECO:0000259" key="1">
    <source>
        <dbReference type="PROSITE" id="PS51886"/>
    </source>
</evidence>
<feature type="domain" description="TLDc" evidence="1">
    <location>
        <begin position="43"/>
        <end position="211"/>
    </location>
</feature>
<organism evidence="2 3">
    <name type="scientific">Gigaspora rosea</name>
    <dbReference type="NCBI Taxonomy" id="44941"/>
    <lineage>
        <taxon>Eukaryota</taxon>
        <taxon>Fungi</taxon>
        <taxon>Fungi incertae sedis</taxon>
        <taxon>Mucoromycota</taxon>
        <taxon>Glomeromycotina</taxon>
        <taxon>Glomeromycetes</taxon>
        <taxon>Diversisporales</taxon>
        <taxon>Gigasporaceae</taxon>
        <taxon>Gigaspora</taxon>
    </lineage>
</organism>
<evidence type="ECO:0000313" key="2">
    <source>
        <dbReference type="EMBL" id="RIB10604.1"/>
    </source>
</evidence>
<accession>A0A397UKG3</accession>
<reference evidence="2 3" key="1">
    <citation type="submission" date="2018-06" db="EMBL/GenBank/DDBJ databases">
        <title>Comparative genomics reveals the genomic features of Rhizophagus irregularis, R. cerebriforme, R. diaphanum and Gigaspora rosea, and their symbiotic lifestyle signature.</title>
        <authorList>
            <person name="Morin E."/>
            <person name="San Clemente H."/>
            <person name="Chen E.C.H."/>
            <person name="De La Providencia I."/>
            <person name="Hainaut M."/>
            <person name="Kuo A."/>
            <person name="Kohler A."/>
            <person name="Murat C."/>
            <person name="Tang N."/>
            <person name="Roy S."/>
            <person name="Loubradou J."/>
            <person name="Henrissat B."/>
            <person name="Grigoriev I.V."/>
            <person name="Corradi N."/>
            <person name="Roux C."/>
            <person name="Martin F.M."/>
        </authorList>
    </citation>
    <scope>NUCLEOTIDE SEQUENCE [LARGE SCALE GENOMIC DNA]</scope>
    <source>
        <strain evidence="2 3">DAOM 194757</strain>
    </source>
</reference>
<dbReference type="PROSITE" id="PS51886">
    <property type="entry name" value="TLDC"/>
    <property type="match status" value="1"/>
</dbReference>
<keyword evidence="3" id="KW-1185">Reference proteome</keyword>
<dbReference type="Pfam" id="PF07534">
    <property type="entry name" value="TLD"/>
    <property type="match status" value="1"/>
</dbReference>
<protein>
    <recommendedName>
        <fullName evidence="1">TLDc domain-containing protein</fullName>
    </recommendedName>
</protein>
<name>A0A397UKG3_9GLOM</name>
<comment type="caution">
    <text evidence="2">The sequence shown here is derived from an EMBL/GenBank/DDBJ whole genome shotgun (WGS) entry which is preliminary data.</text>
</comment>
<proteinExistence type="predicted"/>
<dbReference type="EMBL" id="QKWP01001228">
    <property type="protein sequence ID" value="RIB10604.1"/>
    <property type="molecule type" value="Genomic_DNA"/>
</dbReference>
<sequence>MAPNASISSIILPPRKKLPVHLPARKKIVVPHPVRKVYYNPSSIINHEHFAEISSCIDRRLSKYDITEIPYKFNLLLKGSRDGFTLETFHRLCDNIPGTLVVIKVNGTNEILGGYNPLIWSSNRSLEWFTTTDSFIFSLKTQKLPNSIFSRIIHSTKVIGCYYCFGPIFGNNFYMRSNGWIYNHKNAFYEKRLRKDFEAPLIDEFEVFHVLKN</sequence>
<evidence type="ECO:0000313" key="3">
    <source>
        <dbReference type="Proteomes" id="UP000266673"/>
    </source>
</evidence>